<keyword evidence="3" id="KW-0237">DNA synthesis</keyword>
<dbReference type="GO" id="GO:0005524">
    <property type="term" value="F:ATP binding"/>
    <property type="evidence" value="ECO:0007669"/>
    <property type="project" value="UniProtKB-KW"/>
</dbReference>
<sequence length="185" mass="21468">MNFTVGYLEIILGPMFSGKTTELIRIRNRYKHSNIKCCIINHSLDDDRYNDNTHMVSHNKYKVPCIYTKALKDKLLEMLDHDIILINEGQFFNDLSEVVIELINKHKKIVYVCGLDGDYQQKKFGQILDLIPHSDTVRKLKGICFNCKTNESIFTHRKSKETQQIVVGVDNYSCLCRECFIATLS</sequence>
<dbReference type="SUPFAM" id="SSF52540">
    <property type="entry name" value="P-loop containing nucleoside triphosphate hydrolases"/>
    <property type="match status" value="1"/>
</dbReference>
<evidence type="ECO:0000256" key="9">
    <source>
        <dbReference type="ARBA" id="ARBA00022840"/>
    </source>
</evidence>
<dbReference type="Pfam" id="PF00265">
    <property type="entry name" value="TK"/>
    <property type="match status" value="1"/>
</dbReference>
<dbReference type="EC" id="2.7.1.21" evidence="2"/>
<keyword evidence="6" id="KW-0547">Nucleotide-binding</keyword>
<dbReference type="InterPro" id="IPR027417">
    <property type="entry name" value="P-loop_NTPase"/>
</dbReference>
<dbReference type="GO" id="GO:0046104">
    <property type="term" value="P:thymidine metabolic process"/>
    <property type="evidence" value="ECO:0007669"/>
    <property type="project" value="TreeGrafter"/>
</dbReference>
<evidence type="ECO:0000313" key="11">
    <source>
        <dbReference type="EMBL" id="QHT05871.1"/>
    </source>
</evidence>
<evidence type="ECO:0000256" key="6">
    <source>
        <dbReference type="ARBA" id="ARBA00022741"/>
    </source>
</evidence>
<evidence type="ECO:0000256" key="2">
    <source>
        <dbReference type="ARBA" id="ARBA00012118"/>
    </source>
</evidence>
<dbReference type="Gene3D" id="3.30.60.20">
    <property type="match status" value="1"/>
</dbReference>
<dbReference type="Gene3D" id="3.40.50.300">
    <property type="entry name" value="P-loop containing nucleotide triphosphate hydrolases"/>
    <property type="match status" value="1"/>
</dbReference>
<keyword evidence="9" id="KW-0067">ATP-binding</keyword>
<dbReference type="InterPro" id="IPR001267">
    <property type="entry name" value="Thymidine_kinase"/>
</dbReference>
<evidence type="ECO:0000256" key="10">
    <source>
        <dbReference type="ARBA" id="ARBA00048254"/>
    </source>
</evidence>
<evidence type="ECO:0000256" key="7">
    <source>
        <dbReference type="ARBA" id="ARBA00022777"/>
    </source>
</evidence>
<keyword evidence="8" id="KW-0862">Zinc</keyword>
<dbReference type="PANTHER" id="PTHR11441">
    <property type="entry name" value="THYMIDINE KINASE"/>
    <property type="match status" value="1"/>
</dbReference>
<evidence type="ECO:0000256" key="1">
    <source>
        <dbReference type="ARBA" id="ARBA00007587"/>
    </source>
</evidence>
<dbReference type="EMBL" id="MN739460">
    <property type="protein sequence ID" value="QHT05871.1"/>
    <property type="molecule type" value="Genomic_DNA"/>
</dbReference>
<keyword evidence="5" id="KW-0479">Metal-binding</keyword>
<dbReference type="FunFam" id="3.40.50.300:FF:000948">
    <property type="entry name" value="Thymidine kinase"/>
    <property type="match status" value="1"/>
</dbReference>
<comment type="similarity">
    <text evidence="1">Belongs to the thymidine kinase family.</text>
</comment>
<dbReference type="PANTHER" id="PTHR11441:SF0">
    <property type="entry name" value="THYMIDINE KINASE, CYTOSOLIC"/>
    <property type="match status" value="1"/>
</dbReference>
<dbReference type="GO" id="GO:0071897">
    <property type="term" value="P:DNA biosynthetic process"/>
    <property type="evidence" value="ECO:0007669"/>
    <property type="project" value="UniProtKB-KW"/>
</dbReference>
<evidence type="ECO:0000256" key="3">
    <source>
        <dbReference type="ARBA" id="ARBA00022634"/>
    </source>
</evidence>
<reference evidence="11" key="1">
    <citation type="journal article" date="2020" name="Nature">
        <title>Giant virus diversity and host interactions through global metagenomics.</title>
        <authorList>
            <person name="Schulz F."/>
            <person name="Roux S."/>
            <person name="Paez-Espino D."/>
            <person name="Jungbluth S."/>
            <person name="Walsh D.A."/>
            <person name="Denef V.J."/>
            <person name="McMahon K.D."/>
            <person name="Konstantinidis K.T."/>
            <person name="Eloe-Fadrosh E.A."/>
            <person name="Kyrpides N.C."/>
            <person name="Woyke T."/>
        </authorList>
    </citation>
    <scope>NUCLEOTIDE SEQUENCE</scope>
    <source>
        <strain evidence="11">GVMAG-M-3300021425-14</strain>
    </source>
</reference>
<evidence type="ECO:0000256" key="5">
    <source>
        <dbReference type="ARBA" id="ARBA00022723"/>
    </source>
</evidence>
<dbReference type="GO" id="GO:0046872">
    <property type="term" value="F:metal ion binding"/>
    <property type="evidence" value="ECO:0007669"/>
    <property type="project" value="UniProtKB-KW"/>
</dbReference>
<comment type="catalytic activity">
    <reaction evidence="10">
        <text>thymidine + ATP = dTMP + ADP + H(+)</text>
        <dbReference type="Rhea" id="RHEA:19129"/>
        <dbReference type="ChEBI" id="CHEBI:15378"/>
        <dbReference type="ChEBI" id="CHEBI:17748"/>
        <dbReference type="ChEBI" id="CHEBI:30616"/>
        <dbReference type="ChEBI" id="CHEBI:63528"/>
        <dbReference type="ChEBI" id="CHEBI:456216"/>
        <dbReference type="EC" id="2.7.1.21"/>
    </reaction>
</comment>
<name>A0A6C0CN19_9ZZZZ</name>
<keyword evidence="4" id="KW-0808">Transferase</keyword>
<proteinExistence type="inferred from homology"/>
<evidence type="ECO:0000256" key="4">
    <source>
        <dbReference type="ARBA" id="ARBA00022679"/>
    </source>
</evidence>
<keyword evidence="7" id="KW-0418">Kinase</keyword>
<dbReference type="AlphaFoldDB" id="A0A6C0CN19"/>
<evidence type="ECO:0000256" key="8">
    <source>
        <dbReference type="ARBA" id="ARBA00022833"/>
    </source>
</evidence>
<accession>A0A6C0CN19</accession>
<dbReference type="PIRSF" id="PIRSF035805">
    <property type="entry name" value="TK_cell"/>
    <property type="match status" value="1"/>
</dbReference>
<dbReference type="GO" id="GO:0004797">
    <property type="term" value="F:thymidine kinase activity"/>
    <property type="evidence" value="ECO:0007669"/>
    <property type="project" value="UniProtKB-EC"/>
</dbReference>
<organism evidence="11">
    <name type="scientific">viral metagenome</name>
    <dbReference type="NCBI Taxonomy" id="1070528"/>
    <lineage>
        <taxon>unclassified sequences</taxon>
        <taxon>metagenomes</taxon>
        <taxon>organismal metagenomes</taxon>
    </lineage>
</organism>
<protein>
    <recommendedName>
        <fullName evidence="2">thymidine kinase</fullName>
        <ecNumber evidence="2">2.7.1.21</ecNumber>
    </recommendedName>
</protein>